<keyword evidence="1" id="KW-0732">Signal</keyword>
<dbReference type="AlphaFoldDB" id="A0A838ZI82"/>
<sequence>MKKSFQILTILLAMLVFLSPMLSFASVLTVEEHPSEMSCCMVDDSKNSEQDCCHADQPISTKNKCGDNGCPSNDCHFHQVTVFHIYFPDNLEEKESHLISSEKLKSENNKSLLIEDLSYSFWNPPKYIS</sequence>
<name>A0A838ZI82_9FLAO</name>
<feature type="chain" id="PRO_5032461032" evidence="1">
    <location>
        <begin position="26"/>
        <end position="129"/>
    </location>
</feature>
<proteinExistence type="predicted"/>
<comment type="caution">
    <text evidence="2">The sequence shown here is derived from an EMBL/GenBank/DDBJ whole genome shotgun (WGS) entry which is preliminary data.</text>
</comment>
<evidence type="ECO:0000313" key="2">
    <source>
        <dbReference type="EMBL" id="MBA5629381.1"/>
    </source>
</evidence>
<evidence type="ECO:0000256" key="1">
    <source>
        <dbReference type="SAM" id="SignalP"/>
    </source>
</evidence>
<feature type="signal peptide" evidence="1">
    <location>
        <begin position="1"/>
        <end position="25"/>
    </location>
</feature>
<reference evidence="2 3" key="1">
    <citation type="submission" date="2020-07" db="EMBL/GenBank/DDBJ databases">
        <title>Moheibacter lacus sp. nov., a member of the family Flavobacteriaceae isolated from freshwater lake sediment.</title>
        <authorList>
            <person name="Liu Y."/>
        </authorList>
    </citation>
    <scope>NUCLEOTIDE SEQUENCE [LARGE SCALE GENOMIC DNA]</scope>
    <source>
        <strain evidence="2 3">BDHS18</strain>
    </source>
</reference>
<organism evidence="2 3">
    <name type="scientific">Moheibacter lacus</name>
    <dbReference type="NCBI Taxonomy" id="2745851"/>
    <lineage>
        <taxon>Bacteria</taxon>
        <taxon>Pseudomonadati</taxon>
        <taxon>Bacteroidota</taxon>
        <taxon>Flavobacteriia</taxon>
        <taxon>Flavobacteriales</taxon>
        <taxon>Weeksellaceae</taxon>
        <taxon>Moheibacter</taxon>
    </lineage>
</organism>
<dbReference type="Proteomes" id="UP000552241">
    <property type="component" value="Unassembled WGS sequence"/>
</dbReference>
<accession>A0A838ZI82</accession>
<dbReference type="RefSeq" id="WP_182042937.1">
    <property type="nucleotide sequence ID" value="NZ_JACDZE010000001.1"/>
</dbReference>
<dbReference type="EMBL" id="JACDZE010000001">
    <property type="protein sequence ID" value="MBA5629381.1"/>
    <property type="molecule type" value="Genomic_DNA"/>
</dbReference>
<protein>
    <submittedName>
        <fullName evidence="2">Uncharacterized protein</fullName>
    </submittedName>
</protein>
<evidence type="ECO:0000313" key="3">
    <source>
        <dbReference type="Proteomes" id="UP000552241"/>
    </source>
</evidence>
<gene>
    <name evidence="2" type="ORF">HU137_06295</name>
</gene>
<keyword evidence="3" id="KW-1185">Reference proteome</keyword>